<protein>
    <submittedName>
        <fullName evidence="2">Uncharacterized protein</fullName>
    </submittedName>
</protein>
<name>A0AAV6WJL4_9LAMI</name>
<feature type="compositionally biased region" description="Basic residues" evidence="1">
    <location>
        <begin position="1"/>
        <end position="10"/>
    </location>
</feature>
<dbReference type="EMBL" id="WHWC01000016">
    <property type="protein sequence ID" value="KAG8367667.1"/>
    <property type="molecule type" value="Genomic_DNA"/>
</dbReference>
<sequence>MRGPGRRGRRATVGQSATSSSLRGSSVDLHPHETRTSGTIDNFDVDKQIVAHSTIISNGTKKRGRTRNVALSRRKNENEKLTVDIPNEEEKKCDVGSIELYKLTHCRCEEGSDEGSWVSDIAKDNHRKMLEYKRERQAGGENPVDEEKICAEILGDKSGYVHGRGAGPKPSSSLSDRSYREELDEAKRNARIAQERAEKAEQQVLVFSKQLENQKNIIDDLKEGLVATQRAMVENKKSTTEMMSFFQQLRQTNHFPATSSRKK</sequence>
<feature type="region of interest" description="Disordered" evidence="1">
    <location>
        <begin position="160"/>
        <end position="187"/>
    </location>
</feature>
<proteinExistence type="predicted"/>
<accession>A0AAV6WJL4</accession>
<dbReference type="AlphaFoldDB" id="A0AAV6WJL4"/>
<feature type="compositionally biased region" description="Polar residues" evidence="1">
    <location>
        <begin position="13"/>
        <end position="24"/>
    </location>
</feature>
<feature type="region of interest" description="Disordered" evidence="1">
    <location>
        <begin position="1"/>
        <end position="39"/>
    </location>
</feature>
<reference evidence="2" key="1">
    <citation type="submission" date="2019-10" db="EMBL/GenBank/DDBJ databases">
        <authorList>
            <person name="Zhang R."/>
            <person name="Pan Y."/>
            <person name="Wang J."/>
            <person name="Ma R."/>
            <person name="Yu S."/>
        </authorList>
    </citation>
    <scope>NUCLEOTIDE SEQUENCE</scope>
    <source>
        <strain evidence="2">LA-IB0</strain>
        <tissue evidence="2">Leaf</tissue>
    </source>
</reference>
<keyword evidence="3" id="KW-1185">Reference proteome</keyword>
<comment type="caution">
    <text evidence="2">The sequence shown here is derived from an EMBL/GenBank/DDBJ whole genome shotgun (WGS) entry which is preliminary data.</text>
</comment>
<organism evidence="2 3">
    <name type="scientific">Buddleja alternifolia</name>
    <dbReference type="NCBI Taxonomy" id="168488"/>
    <lineage>
        <taxon>Eukaryota</taxon>
        <taxon>Viridiplantae</taxon>
        <taxon>Streptophyta</taxon>
        <taxon>Embryophyta</taxon>
        <taxon>Tracheophyta</taxon>
        <taxon>Spermatophyta</taxon>
        <taxon>Magnoliopsida</taxon>
        <taxon>eudicotyledons</taxon>
        <taxon>Gunneridae</taxon>
        <taxon>Pentapetalae</taxon>
        <taxon>asterids</taxon>
        <taxon>lamiids</taxon>
        <taxon>Lamiales</taxon>
        <taxon>Scrophulariaceae</taxon>
        <taxon>Buddlejeae</taxon>
        <taxon>Buddleja</taxon>
    </lineage>
</organism>
<evidence type="ECO:0000313" key="3">
    <source>
        <dbReference type="Proteomes" id="UP000826271"/>
    </source>
</evidence>
<evidence type="ECO:0000313" key="2">
    <source>
        <dbReference type="EMBL" id="KAG8367667.1"/>
    </source>
</evidence>
<dbReference type="Proteomes" id="UP000826271">
    <property type="component" value="Unassembled WGS sequence"/>
</dbReference>
<gene>
    <name evidence="2" type="ORF">BUALT_Bualt16G0096800</name>
</gene>
<feature type="compositionally biased region" description="Basic and acidic residues" evidence="1">
    <location>
        <begin position="177"/>
        <end position="187"/>
    </location>
</feature>
<evidence type="ECO:0000256" key="1">
    <source>
        <dbReference type="SAM" id="MobiDB-lite"/>
    </source>
</evidence>